<dbReference type="PANTHER" id="PTHR43080">
    <property type="entry name" value="CBS DOMAIN-CONTAINING PROTEIN CBSX3, MITOCHONDRIAL"/>
    <property type="match status" value="1"/>
</dbReference>
<dbReference type="PROSITE" id="PS51371">
    <property type="entry name" value="CBS"/>
    <property type="match status" value="2"/>
</dbReference>
<dbReference type="KEGG" id="nbg:DV706_19575"/>
<dbReference type="GeneID" id="39853483"/>
<geneLocation type="plasmid" evidence="5">
    <name>unnamed2</name>
</geneLocation>
<evidence type="ECO:0000256" key="1">
    <source>
        <dbReference type="ARBA" id="ARBA00023122"/>
    </source>
</evidence>
<dbReference type="SUPFAM" id="SSF54631">
    <property type="entry name" value="CBS-domain pair"/>
    <property type="match status" value="1"/>
</dbReference>
<sequence>MSVDKLGPENVVTTNRDSELSDVTETLDSENVGSIVITEDDEPVGMITDRDAALVIHEHDDVGSVSVEDVMTENPATIHEEEDPIAVSEAIAEHNVRRFPIVGDDGELVGITTLDDLIATIGEELDNVAETIEAQSPEYSP</sequence>
<dbReference type="InterPro" id="IPR046342">
    <property type="entry name" value="CBS_dom_sf"/>
</dbReference>
<evidence type="ECO:0000259" key="4">
    <source>
        <dbReference type="PROSITE" id="PS51371"/>
    </source>
</evidence>
<dbReference type="AlphaFoldDB" id="A0A4D6HU61"/>
<protein>
    <submittedName>
        <fullName evidence="5">CBS domain-containing protein</fullName>
    </submittedName>
</protein>
<reference evidence="5 6" key="1">
    <citation type="journal article" date="2019" name="Nat. Commun.">
        <title>A new type of DNA phosphorothioation-based antiviral system in archaea.</title>
        <authorList>
            <person name="Xiong L."/>
            <person name="Liu S."/>
            <person name="Chen S."/>
            <person name="Xiao Y."/>
            <person name="Zhu B."/>
            <person name="Gao Y."/>
            <person name="Zhang Y."/>
            <person name="Chen B."/>
            <person name="Luo J."/>
            <person name="Deng Z."/>
            <person name="Chen X."/>
            <person name="Wang L."/>
            <person name="Chen S."/>
        </authorList>
    </citation>
    <scope>NUCLEOTIDE SEQUENCE [LARGE SCALE GENOMIC DNA]</scope>
    <source>
        <strain evidence="5 6">JCM 10635</strain>
        <plasmid evidence="5 6">unnamed2</plasmid>
    </source>
</reference>
<accession>A0A4D6HU61</accession>
<dbReference type="Gene3D" id="3.10.580.10">
    <property type="entry name" value="CBS-domain"/>
    <property type="match status" value="1"/>
</dbReference>
<dbReference type="Pfam" id="PF00571">
    <property type="entry name" value="CBS"/>
    <property type="match status" value="2"/>
</dbReference>
<proteinExistence type="predicted"/>
<evidence type="ECO:0000256" key="3">
    <source>
        <dbReference type="SAM" id="MobiDB-lite"/>
    </source>
</evidence>
<dbReference type="InterPro" id="IPR051257">
    <property type="entry name" value="Diverse_CBS-Domain"/>
</dbReference>
<feature type="domain" description="CBS" evidence="4">
    <location>
        <begin position="71"/>
        <end position="127"/>
    </location>
</feature>
<evidence type="ECO:0000313" key="5">
    <source>
        <dbReference type="EMBL" id="QCC56742.1"/>
    </source>
</evidence>
<keyword evidence="5" id="KW-0614">Plasmid</keyword>
<organism evidence="5 6">
    <name type="scientific">Natronorubrum bangense</name>
    <dbReference type="NCBI Taxonomy" id="61858"/>
    <lineage>
        <taxon>Archaea</taxon>
        <taxon>Methanobacteriati</taxon>
        <taxon>Methanobacteriota</taxon>
        <taxon>Stenosarchaea group</taxon>
        <taxon>Halobacteria</taxon>
        <taxon>Halobacteriales</taxon>
        <taxon>Natrialbaceae</taxon>
        <taxon>Natronorubrum</taxon>
    </lineage>
</organism>
<dbReference type="InterPro" id="IPR000644">
    <property type="entry name" value="CBS_dom"/>
</dbReference>
<keyword evidence="1 2" id="KW-0129">CBS domain</keyword>
<dbReference type="RefSeq" id="WP_006067355.1">
    <property type="nucleotide sequence ID" value="NZ_CP031307.1"/>
</dbReference>
<dbReference type="PANTHER" id="PTHR43080:SF2">
    <property type="entry name" value="CBS DOMAIN-CONTAINING PROTEIN"/>
    <property type="match status" value="1"/>
</dbReference>
<feature type="region of interest" description="Disordered" evidence="3">
    <location>
        <begin position="1"/>
        <end position="25"/>
    </location>
</feature>
<gene>
    <name evidence="5" type="ORF">DV706_19575</name>
</gene>
<evidence type="ECO:0000313" key="6">
    <source>
        <dbReference type="Proteomes" id="UP000296822"/>
    </source>
</evidence>
<feature type="domain" description="CBS" evidence="4">
    <location>
        <begin position="6"/>
        <end position="62"/>
    </location>
</feature>
<evidence type="ECO:0000256" key="2">
    <source>
        <dbReference type="PROSITE-ProRule" id="PRU00703"/>
    </source>
</evidence>
<dbReference type="Proteomes" id="UP000296822">
    <property type="component" value="Plasmid unnamed2"/>
</dbReference>
<dbReference type="EMBL" id="CP031307">
    <property type="protein sequence ID" value="QCC56742.1"/>
    <property type="molecule type" value="Genomic_DNA"/>
</dbReference>
<name>A0A4D6HU61_9EURY</name>
<dbReference type="SMART" id="SM00116">
    <property type="entry name" value="CBS"/>
    <property type="match status" value="2"/>
</dbReference>